<dbReference type="EMBL" id="CAXAMM010007180">
    <property type="protein sequence ID" value="CAK9013495.1"/>
    <property type="molecule type" value="Genomic_DNA"/>
</dbReference>
<feature type="region of interest" description="Disordered" evidence="1">
    <location>
        <begin position="794"/>
        <end position="816"/>
    </location>
</feature>
<evidence type="ECO:0000256" key="1">
    <source>
        <dbReference type="SAM" id="MobiDB-lite"/>
    </source>
</evidence>
<keyword evidence="2" id="KW-0732">Signal</keyword>
<organism evidence="3 4">
    <name type="scientific">Durusdinium trenchii</name>
    <dbReference type="NCBI Taxonomy" id="1381693"/>
    <lineage>
        <taxon>Eukaryota</taxon>
        <taxon>Sar</taxon>
        <taxon>Alveolata</taxon>
        <taxon>Dinophyceae</taxon>
        <taxon>Suessiales</taxon>
        <taxon>Symbiodiniaceae</taxon>
        <taxon>Durusdinium</taxon>
    </lineage>
</organism>
<feature type="chain" id="PRO_5047356699" evidence="2">
    <location>
        <begin position="31"/>
        <end position="816"/>
    </location>
</feature>
<accession>A0ABP0JGG0</accession>
<dbReference type="SUPFAM" id="SSF53335">
    <property type="entry name" value="S-adenosyl-L-methionine-dependent methyltransferases"/>
    <property type="match status" value="1"/>
</dbReference>
<protein>
    <submittedName>
        <fullName evidence="3">Methyltransf_21 domain-containing protein</fullName>
    </submittedName>
</protein>
<proteinExistence type="predicted"/>
<evidence type="ECO:0000313" key="4">
    <source>
        <dbReference type="Proteomes" id="UP001642464"/>
    </source>
</evidence>
<evidence type="ECO:0000256" key="2">
    <source>
        <dbReference type="SAM" id="SignalP"/>
    </source>
</evidence>
<gene>
    <name evidence="3" type="ORF">SCF082_LOCUS11954</name>
</gene>
<dbReference type="InterPro" id="IPR029063">
    <property type="entry name" value="SAM-dependent_MTases_sf"/>
</dbReference>
<name>A0ABP0JGG0_9DINO</name>
<feature type="non-terminal residue" evidence="3">
    <location>
        <position position="1"/>
    </location>
</feature>
<feature type="signal peptide" evidence="2">
    <location>
        <begin position="1"/>
        <end position="30"/>
    </location>
</feature>
<keyword evidence="4" id="KW-1185">Reference proteome</keyword>
<comment type="caution">
    <text evidence="3">The sequence shown here is derived from an EMBL/GenBank/DDBJ whole genome shotgun (WGS) entry which is preliminary data.</text>
</comment>
<dbReference type="Proteomes" id="UP001642464">
    <property type="component" value="Unassembled WGS sequence"/>
</dbReference>
<evidence type="ECO:0000313" key="3">
    <source>
        <dbReference type="EMBL" id="CAK9013495.1"/>
    </source>
</evidence>
<dbReference type="Gene3D" id="3.40.50.150">
    <property type="entry name" value="Vaccinia Virus protein VP39"/>
    <property type="match status" value="1"/>
</dbReference>
<reference evidence="3 4" key="1">
    <citation type="submission" date="2024-02" db="EMBL/GenBank/DDBJ databases">
        <authorList>
            <person name="Chen Y."/>
            <person name="Shah S."/>
            <person name="Dougan E. K."/>
            <person name="Thang M."/>
            <person name="Chan C."/>
        </authorList>
    </citation>
    <scope>NUCLEOTIDE SEQUENCE [LARGE SCALE GENOMIC DNA]</scope>
</reference>
<sequence>TAGLPPMLRCALRATLFVAVAAAATAATAAADADCEEVSMLVAKQVPGQEKNDPLRTETQNEVMLLSSNLQYQVVFTDTDANELSSFLEGCRQIFLDVGSNRGTHVRKLFEPQKYAGAPYLKVFERVFGPAWKRRTPSSGICAVGFEPNSEWIPHHQDIERTYAKQGWKVKFFPVAVSDHEGKLEFFHGTKGNSEVGFSAFRHNHSGQTVEVQMEPFSQFISRINTTVPSGIRLVKMDIEGIGGWGMATEAFGCQPLVGLEKGLRAILLHPHAKVGVELDGKQGLESVNGQAMEVCVERSTMLNARSVTMENVPSIQTHPDFQQVKKLINECNYIIGHEGIDEVYPVLPIKRKRWMTTLLPKGILVDRIPQAGQISVMFASVWREELTGLGKSLQRPHLELIFDRAGRFGDNVVIKDGSLLTSPSPVDLALPFLKMCNVLRLPASRLIRVCSEEPELGLNSIWCVHCREEPSLNEDLVKFLEPLLVTRGEVSTQQVVIDATHFLANGSPAPKIDINAFAPDSTGIAAVSPAEALKCMPVRSLSVQPLALVVITNNPFGGKPIVHVPACDHQNNPIIVPVVELNFGEAQVEFQPKLPQTKLVETPVVVLELKICKDLVNDWNEVQSSLAYLGLPIPEMRKDAVIEAWSISPYDKHRWKSKHDYADYSHGFCKVRLAVADDILKRSGVAGIFLAPKTPDKKRDLWHIYSLIQIPGKPLDEVICMVKDVPKTVGVVECAANYAIHVVRSKILLTSTRIDELQERLTNIINDEIADKMLETQSQMADLKGAVNALDHGSKKQQVDETDMQAGQDVNVMRR</sequence>